<keyword evidence="2" id="KW-1185">Reference proteome</keyword>
<evidence type="ECO:0000313" key="1">
    <source>
        <dbReference type="EMBL" id="KAJ0110567.1"/>
    </source>
</evidence>
<protein>
    <submittedName>
        <fullName evidence="1">Uncharacterized protein</fullName>
    </submittedName>
</protein>
<sequence>MSHGIGSAGRKSCFHDCITSTFSTTNSMLQPCSYVAFNSHLPKLSFPLKTQSGSFQNRARASVVNSLYIGTESLYDLLGISDSGTLTEIKQSYKQLVRKYHPDVSPPERIEEHTKRFIQVQEAYETLSDPISRALYDKQLALSSRKEELEEKREWRKQWQSQLTRLKRRSMRQDSRANMSWGARMRRRSNQN</sequence>
<proteinExistence type="predicted"/>
<reference evidence="2" key="1">
    <citation type="journal article" date="2023" name="G3 (Bethesda)">
        <title>Genome assembly and association tests identify interacting loci associated with vigor, precocity, and sex in interspecific pistachio rootstocks.</title>
        <authorList>
            <person name="Palmer W."/>
            <person name="Jacygrad E."/>
            <person name="Sagayaradj S."/>
            <person name="Cavanaugh K."/>
            <person name="Han R."/>
            <person name="Bertier L."/>
            <person name="Beede B."/>
            <person name="Kafkas S."/>
            <person name="Golino D."/>
            <person name="Preece J."/>
            <person name="Michelmore R."/>
        </authorList>
    </citation>
    <scope>NUCLEOTIDE SEQUENCE [LARGE SCALE GENOMIC DNA]</scope>
</reference>
<dbReference type="Proteomes" id="UP001164250">
    <property type="component" value="Chromosome 1"/>
</dbReference>
<accession>A0ACC1C4P1</accession>
<name>A0ACC1C4P1_9ROSI</name>
<organism evidence="1 2">
    <name type="scientific">Pistacia atlantica</name>
    <dbReference type="NCBI Taxonomy" id="434234"/>
    <lineage>
        <taxon>Eukaryota</taxon>
        <taxon>Viridiplantae</taxon>
        <taxon>Streptophyta</taxon>
        <taxon>Embryophyta</taxon>
        <taxon>Tracheophyta</taxon>
        <taxon>Spermatophyta</taxon>
        <taxon>Magnoliopsida</taxon>
        <taxon>eudicotyledons</taxon>
        <taxon>Gunneridae</taxon>
        <taxon>Pentapetalae</taxon>
        <taxon>rosids</taxon>
        <taxon>malvids</taxon>
        <taxon>Sapindales</taxon>
        <taxon>Anacardiaceae</taxon>
        <taxon>Pistacia</taxon>
    </lineage>
</organism>
<evidence type="ECO:0000313" key="2">
    <source>
        <dbReference type="Proteomes" id="UP001164250"/>
    </source>
</evidence>
<gene>
    <name evidence="1" type="ORF">Patl1_01545</name>
</gene>
<comment type="caution">
    <text evidence="1">The sequence shown here is derived from an EMBL/GenBank/DDBJ whole genome shotgun (WGS) entry which is preliminary data.</text>
</comment>
<dbReference type="EMBL" id="CM047897">
    <property type="protein sequence ID" value="KAJ0110567.1"/>
    <property type="molecule type" value="Genomic_DNA"/>
</dbReference>